<dbReference type="STRING" id="743788.S8FPH6"/>
<dbReference type="OrthoDB" id="2367685at2759"/>
<protein>
    <recommendedName>
        <fullName evidence="2">WW domain-containing protein</fullName>
    </recommendedName>
</protein>
<dbReference type="Proteomes" id="UP000015241">
    <property type="component" value="Unassembled WGS sequence"/>
</dbReference>
<dbReference type="EMBL" id="KE504131">
    <property type="protein sequence ID" value="EPT03166.1"/>
    <property type="molecule type" value="Genomic_DNA"/>
</dbReference>
<name>S8FPH6_FOMSC</name>
<dbReference type="Pfam" id="PF00397">
    <property type="entry name" value="WW"/>
    <property type="match status" value="1"/>
</dbReference>
<dbReference type="Gene3D" id="2.20.70.10">
    <property type="match status" value="1"/>
</dbReference>
<feature type="compositionally biased region" description="Pro residues" evidence="1">
    <location>
        <begin position="1"/>
        <end position="19"/>
    </location>
</feature>
<feature type="compositionally biased region" description="Polar residues" evidence="1">
    <location>
        <begin position="44"/>
        <end position="53"/>
    </location>
</feature>
<feature type="compositionally biased region" description="Basic and acidic residues" evidence="1">
    <location>
        <begin position="195"/>
        <end position="205"/>
    </location>
</feature>
<dbReference type="AlphaFoldDB" id="S8FPH6"/>
<dbReference type="HOGENOM" id="CLU_091402_1_0_1"/>
<feature type="region of interest" description="Disordered" evidence="1">
    <location>
        <begin position="44"/>
        <end position="176"/>
    </location>
</feature>
<evidence type="ECO:0000313" key="4">
    <source>
        <dbReference type="Proteomes" id="UP000015241"/>
    </source>
</evidence>
<dbReference type="InterPro" id="IPR001202">
    <property type="entry name" value="WW_dom"/>
</dbReference>
<dbReference type="SUPFAM" id="SSF51045">
    <property type="entry name" value="WW domain"/>
    <property type="match status" value="1"/>
</dbReference>
<dbReference type="eggNOG" id="ENOG502S4J9">
    <property type="taxonomic scope" value="Eukaryota"/>
</dbReference>
<proteinExistence type="predicted"/>
<dbReference type="InParanoid" id="S8FPH6"/>
<accession>S8FPH6</accession>
<feature type="domain" description="WW" evidence="2">
    <location>
        <begin position="26"/>
        <end position="61"/>
    </location>
</feature>
<evidence type="ECO:0000313" key="3">
    <source>
        <dbReference type="EMBL" id="EPT03166.1"/>
    </source>
</evidence>
<feature type="compositionally biased region" description="Pro residues" evidence="1">
    <location>
        <begin position="73"/>
        <end position="82"/>
    </location>
</feature>
<sequence>MSQPPPYSSRPYSPNPPPRENPDRRPLPPGWIAQWDSNYNAWFYVNTQDNPPRSSWVHPLGPPGSPTPQSSYAPPPGPPPPNSRGAYSPGYGGSPAPGPQRYDGYASTPSPGYGGPSPGYGGPPPSNYATRPGYGGPSQPQRDDRGWFGSSSAPQQQPVVVQQAPAKKSGPGIGTALAIGGAGLLGGAVLEDLWQDHDENEREEGFQDAMAMQDGGYGGGDFGGGDFGGGDDFF</sequence>
<feature type="compositionally biased region" description="Low complexity" evidence="1">
    <location>
        <begin position="150"/>
        <end position="166"/>
    </location>
</feature>
<evidence type="ECO:0000259" key="2">
    <source>
        <dbReference type="SMART" id="SM00456"/>
    </source>
</evidence>
<feature type="compositionally biased region" description="Gly residues" evidence="1">
    <location>
        <begin position="215"/>
        <end position="234"/>
    </location>
</feature>
<keyword evidence="4" id="KW-1185">Reference proteome</keyword>
<feature type="region of interest" description="Disordered" evidence="1">
    <location>
        <begin position="195"/>
        <end position="234"/>
    </location>
</feature>
<evidence type="ECO:0000256" key="1">
    <source>
        <dbReference type="SAM" id="MobiDB-lite"/>
    </source>
</evidence>
<dbReference type="SMART" id="SM00456">
    <property type="entry name" value="WW"/>
    <property type="match status" value="1"/>
</dbReference>
<organism evidence="3 4">
    <name type="scientific">Fomitopsis schrenkii</name>
    <name type="common">Brown rot fungus</name>
    <dbReference type="NCBI Taxonomy" id="2126942"/>
    <lineage>
        <taxon>Eukaryota</taxon>
        <taxon>Fungi</taxon>
        <taxon>Dikarya</taxon>
        <taxon>Basidiomycota</taxon>
        <taxon>Agaricomycotina</taxon>
        <taxon>Agaricomycetes</taxon>
        <taxon>Polyporales</taxon>
        <taxon>Fomitopsis</taxon>
    </lineage>
</organism>
<gene>
    <name evidence="3" type="ORF">FOMPIDRAFT_1035543</name>
</gene>
<feature type="region of interest" description="Disordered" evidence="1">
    <location>
        <begin position="1"/>
        <end position="31"/>
    </location>
</feature>
<dbReference type="InterPro" id="IPR036020">
    <property type="entry name" value="WW_dom_sf"/>
</dbReference>
<reference evidence="3 4" key="1">
    <citation type="journal article" date="2012" name="Science">
        <title>The Paleozoic origin of enzymatic lignin decomposition reconstructed from 31 fungal genomes.</title>
        <authorList>
            <person name="Floudas D."/>
            <person name="Binder M."/>
            <person name="Riley R."/>
            <person name="Barry K."/>
            <person name="Blanchette R.A."/>
            <person name="Henrissat B."/>
            <person name="Martinez A.T."/>
            <person name="Otillar R."/>
            <person name="Spatafora J.W."/>
            <person name="Yadav J.S."/>
            <person name="Aerts A."/>
            <person name="Benoit I."/>
            <person name="Boyd A."/>
            <person name="Carlson A."/>
            <person name="Copeland A."/>
            <person name="Coutinho P.M."/>
            <person name="de Vries R.P."/>
            <person name="Ferreira P."/>
            <person name="Findley K."/>
            <person name="Foster B."/>
            <person name="Gaskell J."/>
            <person name="Glotzer D."/>
            <person name="Gorecki P."/>
            <person name="Heitman J."/>
            <person name="Hesse C."/>
            <person name="Hori C."/>
            <person name="Igarashi K."/>
            <person name="Jurgens J.A."/>
            <person name="Kallen N."/>
            <person name="Kersten P."/>
            <person name="Kohler A."/>
            <person name="Kuees U."/>
            <person name="Kumar T.K.A."/>
            <person name="Kuo A."/>
            <person name="LaButti K."/>
            <person name="Larrondo L.F."/>
            <person name="Lindquist E."/>
            <person name="Ling A."/>
            <person name="Lombard V."/>
            <person name="Lucas S."/>
            <person name="Lundell T."/>
            <person name="Martin R."/>
            <person name="McLaughlin D.J."/>
            <person name="Morgenstern I."/>
            <person name="Morin E."/>
            <person name="Murat C."/>
            <person name="Nagy L.G."/>
            <person name="Nolan M."/>
            <person name="Ohm R.A."/>
            <person name="Patyshakuliyeva A."/>
            <person name="Rokas A."/>
            <person name="Ruiz-Duenas F.J."/>
            <person name="Sabat G."/>
            <person name="Salamov A."/>
            <person name="Samejima M."/>
            <person name="Schmutz J."/>
            <person name="Slot J.C."/>
            <person name="St John F."/>
            <person name="Stenlid J."/>
            <person name="Sun H."/>
            <person name="Sun S."/>
            <person name="Syed K."/>
            <person name="Tsang A."/>
            <person name="Wiebenga A."/>
            <person name="Young D."/>
            <person name="Pisabarro A."/>
            <person name="Eastwood D.C."/>
            <person name="Martin F."/>
            <person name="Cullen D."/>
            <person name="Grigoriev I.V."/>
            <person name="Hibbett D.S."/>
        </authorList>
    </citation>
    <scope>NUCLEOTIDE SEQUENCE</scope>
    <source>
        <strain evidence="4">FP-58527</strain>
    </source>
</reference>